<accession>A0AAJ4D299</accession>
<evidence type="ECO:0000313" key="2">
    <source>
        <dbReference type="Proteomes" id="UP000288675"/>
    </source>
</evidence>
<protein>
    <submittedName>
        <fullName evidence="1">Uncharacterized protein</fullName>
    </submittedName>
</protein>
<sequence length="59" mass="6883">MKENRIKSLEYLSNPFLDVPLYKRLAKKNAIDLRNNKKVIDLGNGYSVVKSIDNTIRFK</sequence>
<dbReference type="GeneID" id="82853000"/>
<organism evidence="1 2">
    <name type="scientific">Bacillus glycinifermentans</name>
    <dbReference type="NCBI Taxonomy" id="1664069"/>
    <lineage>
        <taxon>Bacteria</taxon>
        <taxon>Bacillati</taxon>
        <taxon>Bacillota</taxon>
        <taxon>Bacilli</taxon>
        <taxon>Bacillales</taxon>
        <taxon>Bacillaceae</taxon>
        <taxon>Bacillus</taxon>
    </lineage>
</organism>
<dbReference type="KEGG" id="bgy:BGLY_1932"/>
<dbReference type="AlphaFoldDB" id="A0AAJ4D299"/>
<dbReference type="EMBL" id="CP035232">
    <property type="protein sequence ID" value="QAT65205.1"/>
    <property type="molecule type" value="Genomic_DNA"/>
</dbReference>
<proteinExistence type="predicted"/>
<evidence type="ECO:0000313" key="1">
    <source>
        <dbReference type="EMBL" id="QAT65205.1"/>
    </source>
</evidence>
<dbReference type="RefSeq" id="WP_046132696.1">
    <property type="nucleotide sequence ID" value="NZ_CP035232.1"/>
</dbReference>
<dbReference type="Proteomes" id="UP000288675">
    <property type="component" value="Chromosome"/>
</dbReference>
<name>A0AAJ4D299_9BACI</name>
<gene>
    <name evidence="1" type="ORF">EQZ20_09920</name>
</gene>
<reference evidence="1 2" key="1">
    <citation type="submission" date="2019-01" db="EMBL/GenBank/DDBJ databases">
        <title>Genome sequence of Bacillus glycinifermentans SRCM103574.</title>
        <authorList>
            <person name="Kong H.-J."/>
            <person name="Jeong S.-Y."/>
            <person name="Jeong D.-Y."/>
        </authorList>
    </citation>
    <scope>NUCLEOTIDE SEQUENCE [LARGE SCALE GENOMIC DNA]</scope>
    <source>
        <strain evidence="1 2">SRCM103574</strain>
    </source>
</reference>